<name>A0AAD5DB33_AMBAR</name>
<keyword evidence="2" id="KW-1185">Reference proteome</keyword>
<sequence>MITDFGVIDDEMLHVGYKLETIEEEDDTIDIINEEHEETLSSHTHHLCCREEGISQITPLAS</sequence>
<comment type="caution">
    <text evidence="1">The sequence shown here is derived from an EMBL/GenBank/DDBJ whole genome shotgun (WGS) entry which is preliminary data.</text>
</comment>
<reference evidence="1" key="1">
    <citation type="submission" date="2022-06" db="EMBL/GenBank/DDBJ databases">
        <title>Uncovering the hologenomic basis of an extraordinary plant invasion.</title>
        <authorList>
            <person name="Bieker V.C."/>
            <person name="Martin M.D."/>
            <person name="Gilbert T."/>
            <person name="Hodgins K."/>
            <person name="Battlay P."/>
            <person name="Petersen B."/>
            <person name="Wilson J."/>
        </authorList>
    </citation>
    <scope>NUCLEOTIDE SEQUENCE</scope>
    <source>
        <strain evidence="1">AA19_3_7</strain>
        <tissue evidence="1">Leaf</tissue>
    </source>
</reference>
<evidence type="ECO:0000313" key="1">
    <source>
        <dbReference type="EMBL" id="KAI7756524.1"/>
    </source>
</evidence>
<evidence type="ECO:0000313" key="2">
    <source>
        <dbReference type="Proteomes" id="UP001206925"/>
    </source>
</evidence>
<proteinExistence type="predicted"/>
<dbReference type="EMBL" id="JAMZMK010000356">
    <property type="protein sequence ID" value="KAI7756524.1"/>
    <property type="molecule type" value="Genomic_DNA"/>
</dbReference>
<dbReference type="Proteomes" id="UP001206925">
    <property type="component" value="Unassembled WGS sequence"/>
</dbReference>
<accession>A0AAD5DB33</accession>
<organism evidence="1 2">
    <name type="scientific">Ambrosia artemisiifolia</name>
    <name type="common">Common ragweed</name>
    <dbReference type="NCBI Taxonomy" id="4212"/>
    <lineage>
        <taxon>Eukaryota</taxon>
        <taxon>Viridiplantae</taxon>
        <taxon>Streptophyta</taxon>
        <taxon>Embryophyta</taxon>
        <taxon>Tracheophyta</taxon>
        <taxon>Spermatophyta</taxon>
        <taxon>Magnoliopsida</taxon>
        <taxon>eudicotyledons</taxon>
        <taxon>Gunneridae</taxon>
        <taxon>Pentapetalae</taxon>
        <taxon>asterids</taxon>
        <taxon>campanulids</taxon>
        <taxon>Asterales</taxon>
        <taxon>Asteraceae</taxon>
        <taxon>Asteroideae</taxon>
        <taxon>Heliantheae alliance</taxon>
        <taxon>Heliantheae</taxon>
        <taxon>Ambrosia</taxon>
    </lineage>
</organism>
<gene>
    <name evidence="1" type="ORF">M8C21_005614</name>
</gene>
<dbReference type="AlphaFoldDB" id="A0AAD5DB33"/>
<protein>
    <submittedName>
        <fullName evidence="1">Uncharacterized protein</fullName>
    </submittedName>
</protein>